<proteinExistence type="predicted"/>
<feature type="compositionally biased region" description="Polar residues" evidence="1">
    <location>
        <begin position="1"/>
        <end position="19"/>
    </location>
</feature>
<sequence>MNPRGVTTVNSFNRQPETNTFREDVQGKNLSW</sequence>
<organism evidence="2">
    <name type="scientific">Siphoviridae sp. ct5lU19</name>
    <dbReference type="NCBI Taxonomy" id="2827780"/>
    <lineage>
        <taxon>Viruses</taxon>
        <taxon>Duplodnaviria</taxon>
        <taxon>Heunggongvirae</taxon>
        <taxon>Uroviricota</taxon>
        <taxon>Caudoviricetes</taxon>
    </lineage>
</organism>
<evidence type="ECO:0000313" key="2">
    <source>
        <dbReference type="EMBL" id="DAF48165.1"/>
    </source>
</evidence>
<name>A0A8S5SAY6_9CAUD</name>
<feature type="region of interest" description="Disordered" evidence="1">
    <location>
        <begin position="1"/>
        <end position="32"/>
    </location>
</feature>
<evidence type="ECO:0000256" key="1">
    <source>
        <dbReference type="SAM" id="MobiDB-lite"/>
    </source>
</evidence>
<dbReference type="EMBL" id="BK032564">
    <property type="protein sequence ID" value="DAF48165.1"/>
    <property type="molecule type" value="Genomic_DNA"/>
</dbReference>
<protein>
    <submittedName>
        <fullName evidence="2">Uncharacterized protein</fullName>
    </submittedName>
</protein>
<reference evidence="2" key="1">
    <citation type="journal article" date="2021" name="Proc. Natl. Acad. Sci. U.S.A.">
        <title>A Catalog of Tens of Thousands of Viruses from Human Metagenomes Reveals Hidden Associations with Chronic Diseases.</title>
        <authorList>
            <person name="Tisza M.J."/>
            <person name="Buck C.B."/>
        </authorList>
    </citation>
    <scope>NUCLEOTIDE SEQUENCE</scope>
    <source>
        <strain evidence="2">Ct5lU19</strain>
    </source>
</reference>
<accession>A0A8S5SAY6</accession>